<dbReference type="InterPro" id="IPR024403">
    <property type="entry name" value="DHOase_cat"/>
</dbReference>
<evidence type="ECO:0000256" key="4">
    <source>
        <dbReference type="ARBA" id="ARBA00022723"/>
    </source>
</evidence>
<evidence type="ECO:0000313" key="8">
    <source>
        <dbReference type="EMBL" id="HIV62603.1"/>
    </source>
</evidence>
<evidence type="ECO:0000256" key="2">
    <source>
        <dbReference type="ARBA" id="ARBA00002368"/>
    </source>
</evidence>
<comment type="caution">
    <text evidence="8">The sequence shown here is derived from an EMBL/GenBank/DDBJ whole genome shotgun (WGS) entry which is preliminary data.</text>
</comment>
<comment type="function">
    <text evidence="2">Catalyzes the reversible cyclization of carbamoyl aspartate to dihydroorotate.</text>
</comment>
<organism evidence="8 9">
    <name type="scientific">Candidatus Butyricicoccus avistercoris</name>
    <dbReference type="NCBI Taxonomy" id="2838518"/>
    <lineage>
        <taxon>Bacteria</taxon>
        <taxon>Bacillati</taxon>
        <taxon>Bacillota</taxon>
        <taxon>Clostridia</taxon>
        <taxon>Eubacteriales</taxon>
        <taxon>Butyricicoccaceae</taxon>
        <taxon>Butyricicoccus</taxon>
    </lineage>
</organism>
<dbReference type="Gene3D" id="2.30.40.10">
    <property type="entry name" value="Urease, subunit C, domain 1"/>
    <property type="match status" value="1"/>
</dbReference>
<dbReference type="InterPro" id="IPR011059">
    <property type="entry name" value="Metal-dep_hydrolase_composite"/>
</dbReference>
<evidence type="ECO:0000259" key="7">
    <source>
        <dbReference type="Pfam" id="PF12890"/>
    </source>
</evidence>
<dbReference type="Gene3D" id="3.20.20.140">
    <property type="entry name" value="Metal-dependent hydrolases"/>
    <property type="match status" value="1"/>
</dbReference>
<evidence type="ECO:0000256" key="6">
    <source>
        <dbReference type="ARBA" id="ARBA00022975"/>
    </source>
</evidence>
<dbReference type="GO" id="GO:0004038">
    <property type="term" value="F:allantoinase activity"/>
    <property type="evidence" value="ECO:0007669"/>
    <property type="project" value="TreeGrafter"/>
</dbReference>
<name>A0A9D1PJI0_9FIRM</name>
<reference evidence="8" key="1">
    <citation type="journal article" date="2021" name="PeerJ">
        <title>Extensive microbial diversity within the chicken gut microbiome revealed by metagenomics and culture.</title>
        <authorList>
            <person name="Gilroy R."/>
            <person name="Ravi A."/>
            <person name="Getino M."/>
            <person name="Pursley I."/>
            <person name="Horton D.L."/>
            <person name="Alikhan N.F."/>
            <person name="Baker D."/>
            <person name="Gharbi K."/>
            <person name="Hall N."/>
            <person name="Watson M."/>
            <person name="Adriaenssens E.M."/>
            <person name="Foster-Nyarko E."/>
            <person name="Jarju S."/>
            <person name="Secka A."/>
            <person name="Antonio M."/>
            <person name="Oren A."/>
            <person name="Chaudhuri R.R."/>
            <person name="La Ragione R."/>
            <person name="Hildebrand F."/>
            <person name="Pallen M.J."/>
        </authorList>
    </citation>
    <scope>NUCLEOTIDE SEQUENCE</scope>
    <source>
        <strain evidence="8">CHK193-4272</strain>
    </source>
</reference>
<dbReference type="CDD" id="cd01317">
    <property type="entry name" value="DHOase_IIa"/>
    <property type="match status" value="1"/>
</dbReference>
<dbReference type="AlphaFoldDB" id="A0A9D1PJI0"/>
<evidence type="ECO:0000256" key="3">
    <source>
        <dbReference type="ARBA" id="ARBA00010286"/>
    </source>
</evidence>
<dbReference type="InterPro" id="IPR004722">
    <property type="entry name" value="DHOase"/>
</dbReference>
<keyword evidence="4" id="KW-0479">Metal-binding</keyword>
<accession>A0A9D1PJI0</accession>
<comment type="similarity">
    <text evidence="3">Belongs to the metallo-dependent hydrolases superfamily. DHOase family. Class I DHOase subfamily.</text>
</comment>
<evidence type="ECO:0000313" key="9">
    <source>
        <dbReference type="Proteomes" id="UP000886808"/>
    </source>
</evidence>
<dbReference type="Pfam" id="PF12890">
    <property type="entry name" value="DHOase"/>
    <property type="match status" value="1"/>
</dbReference>
<dbReference type="GO" id="GO:0006221">
    <property type="term" value="P:pyrimidine nucleotide biosynthetic process"/>
    <property type="evidence" value="ECO:0007669"/>
    <property type="project" value="UniProtKB-KW"/>
</dbReference>
<dbReference type="InterPro" id="IPR050138">
    <property type="entry name" value="DHOase/Allantoinase_Hydrolase"/>
</dbReference>
<proteinExistence type="inferred from homology"/>
<feature type="domain" description="Dihydroorotase catalytic" evidence="7">
    <location>
        <begin position="48"/>
        <end position="236"/>
    </location>
</feature>
<dbReference type="SUPFAM" id="SSF51556">
    <property type="entry name" value="Metallo-dependent hydrolases"/>
    <property type="match status" value="1"/>
</dbReference>
<dbReference type="EMBL" id="DXIE01000039">
    <property type="protein sequence ID" value="HIV62603.1"/>
    <property type="molecule type" value="Genomic_DNA"/>
</dbReference>
<dbReference type="NCBIfam" id="TIGR00857">
    <property type="entry name" value="pyrC_multi"/>
    <property type="match status" value="1"/>
</dbReference>
<evidence type="ECO:0000256" key="1">
    <source>
        <dbReference type="ARBA" id="ARBA00001947"/>
    </source>
</evidence>
<keyword evidence="5" id="KW-0378">Hydrolase</keyword>
<dbReference type="InterPro" id="IPR002195">
    <property type="entry name" value="Dihydroorotase_CS"/>
</dbReference>
<reference evidence="8" key="2">
    <citation type="submission" date="2021-04" db="EMBL/GenBank/DDBJ databases">
        <authorList>
            <person name="Gilroy R."/>
        </authorList>
    </citation>
    <scope>NUCLEOTIDE SEQUENCE</scope>
    <source>
        <strain evidence="8">CHK193-4272</strain>
    </source>
</reference>
<protein>
    <submittedName>
        <fullName evidence="8">Dihydroorotase</fullName>
    </submittedName>
</protein>
<dbReference type="PROSITE" id="PS00483">
    <property type="entry name" value="DIHYDROOROTASE_2"/>
    <property type="match status" value="1"/>
</dbReference>
<dbReference type="PANTHER" id="PTHR43668:SF2">
    <property type="entry name" value="ALLANTOINASE"/>
    <property type="match status" value="1"/>
</dbReference>
<dbReference type="SUPFAM" id="SSF51338">
    <property type="entry name" value="Composite domain of metallo-dependent hydrolases"/>
    <property type="match status" value="1"/>
</dbReference>
<dbReference type="GO" id="GO:0005737">
    <property type="term" value="C:cytoplasm"/>
    <property type="evidence" value="ECO:0007669"/>
    <property type="project" value="TreeGrafter"/>
</dbReference>
<gene>
    <name evidence="8" type="ORF">H9746_07165</name>
</gene>
<comment type="cofactor">
    <cofactor evidence="1">
        <name>Zn(2+)</name>
        <dbReference type="ChEBI" id="CHEBI:29105"/>
    </cofactor>
</comment>
<dbReference type="Proteomes" id="UP000886808">
    <property type="component" value="Unassembled WGS sequence"/>
</dbReference>
<sequence length="422" mass="45944">MLLIKNAHVLDPYTGLDKKSDILINDNGIIENIADNISCDCPVLDAMGRTISTGFVDTHVHFRDPGQTQKEDIHTGMNAAAVGGYTTVVCMANTLPICDNLETLNYIKDKINEKKDSINVLQACAISTGFKGQEVTDFDALLKAGAVGFTDDGIPLKSAEFVFKAMQMAVKHDTILSFHEEAPEFVPSAGVNYGSKAAEKFGVLGAMPVSEEVMIARDIALALDTGAKVVFQHVSSARSAEFIRYGKKMGAKIYAEVTPHHISLTEDDVLEHGTLARMNPPLRKEQDRLALIDALLDGTIDMIATDHAPHKSEEKNREFAKAPSGITGLETAFSVCNTALVQSGKMSKIKLLECMSKNPAEIYGLKNKEIKIGNKAELVLLDWNKEKIYTNYQSKSCNTPFTGKKLIGSVDAVIMGDKIISF</sequence>
<evidence type="ECO:0000256" key="5">
    <source>
        <dbReference type="ARBA" id="ARBA00022801"/>
    </source>
</evidence>
<dbReference type="GO" id="GO:0004151">
    <property type="term" value="F:dihydroorotase activity"/>
    <property type="evidence" value="ECO:0007669"/>
    <property type="project" value="InterPro"/>
</dbReference>
<dbReference type="GO" id="GO:0006145">
    <property type="term" value="P:purine nucleobase catabolic process"/>
    <property type="evidence" value="ECO:0007669"/>
    <property type="project" value="TreeGrafter"/>
</dbReference>
<keyword evidence="6" id="KW-0665">Pyrimidine biosynthesis</keyword>
<dbReference type="GO" id="GO:0046872">
    <property type="term" value="F:metal ion binding"/>
    <property type="evidence" value="ECO:0007669"/>
    <property type="project" value="UniProtKB-KW"/>
</dbReference>
<dbReference type="PANTHER" id="PTHR43668">
    <property type="entry name" value="ALLANTOINASE"/>
    <property type="match status" value="1"/>
</dbReference>
<dbReference type="InterPro" id="IPR032466">
    <property type="entry name" value="Metal_Hydrolase"/>
</dbReference>